<dbReference type="PANTHER" id="PTHR33164">
    <property type="entry name" value="TRANSCRIPTIONAL REGULATOR, MARR FAMILY"/>
    <property type="match status" value="1"/>
</dbReference>
<keyword evidence="1" id="KW-0805">Transcription regulation</keyword>
<dbReference type="EMBL" id="QRGO01000001">
    <property type="protein sequence ID" value="RDV04697.1"/>
    <property type="molecule type" value="Genomic_DNA"/>
</dbReference>
<accession>A0A371BB19</accession>
<dbReference type="Proteomes" id="UP000263993">
    <property type="component" value="Unassembled WGS sequence"/>
</dbReference>
<dbReference type="InterPro" id="IPR000835">
    <property type="entry name" value="HTH_MarR-typ"/>
</dbReference>
<dbReference type="InterPro" id="IPR036390">
    <property type="entry name" value="WH_DNA-bd_sf"/>
</dbReference>
<keyword evidence="7" id="KW-1185">Reference proteome</keyword>
<reference evidence="7" key="1">
    <citation type="submission" date="2018-08" db="EMBL/GenBank/DDBJ databases">
        <authorList>
            <person name="Kim S.-J."/>
            <person name="Jung G.-Y."/>
        </authorList>
    </citation>
    <scope>NUCLEOTIDE SEQUENCE [LARGE SCALE GENOMIC DNA]</scope>
    <source>
        <strain evidence="7">GY_H</strain>
    </source>
</reference>
<keyword evidence="2" id="KW-0238">DNA-binding</keyword>
<evidence type="ECO:0000313" key="6">
    <source>
        <dbReference type="EMBL" id="RDV04697.1"/>
    </source>
</evidence>
<dbReference type="OrthoDB" id="8264636at2"/>
<protein>
    <submittedName>
        <fullName evidence="6">MarR family transcriptional regulator</fullName>
    </submittedName>
</protein>
<proteinExistence type="predicted"/>
<feature type="compositionally biased region" description="Low complexity" evidence="4">
    <location>
        <begin position="184"/>
        <end position="205"/>
    </location>
</feature>
<dbReference type="Gene3D" id="1.10.10.10">
    <property type="entry name" value="Winged helix-like DNA-binding domain superfamily/Winged helix DNA-binding domain"/>
    <property type="match status" value="1"/>
</dbReference>
<feature type="region of interest" description="Disordered" evidence="4">
    <location>
        <begin position="173"/>
        <end position="205"/>
    </location>
</feature>
<dbReference type="GO" id="GO:0006950">
    <property type="term" value="P:response to stress"/>
    <property type="evidence" value="ECO:0007669"/>
    <property type="project" value="TreeGrafter"/>
</dbReference>
<evidence type="ECO:0000313" key="7">
    <source>
        <dbReference type="Proteomes" id="UP000263993"/>
    </source>
</evidence>
<dbReference type="SMART" id="SM00347">
    <property type="entry name" value="HTH_MARR"/>
    <property type="match status" value="1"/>
</dbReference>
<sequence length="205" mass="22318">MLDSRPPLTTSREDFLKDGSDQLFREAIYTWVRSVEQLLKCRSAFAKISGLTSSQFAVLMGVASQQGSQGVTIKDLAEHVALASTHVTTEVGRLKAKGLVLKKSNLNDQRSVLVQLSRKGEQHIERVTPYVRTVNDMLFQNVSLHGLVRAHIAAKKLVDNSGEALAYLRDISSRSAKKPRSGKTTGTAATTRNARRSAGAASANQ</sequence>
<gene>
    <name evidence="6" type="ORF">DXH78_09060</name>
</gene>
<evidence type="ECO:0000256" key="2">
    <source>
        <dbReference type="ARBA" id="ARBA00023125"/>
    </source>
</evidence>
<evidence type="ECO:0000256" key="1">
    <source>
        <dbReference type="ARBA" id="ARBA00023015"/>
    </source>
</evidence>
<dbReference type="InterPro" id="IPR036388">
    <property type="entry name" value="WH-like_DNA-bd_sf"/>
</dbReference>
<dbReference type="PROSITE" id="PS50995">
    <property type="entry name" value="HTH_MARR_2"/>
    <property type="match status" value="1"/>
</dbReference>
<comment type="caution">
    <text evidence="6">The sequence shown here is derived from an EMBL/GenBank/DDBJ whole genome shotgun (WGS) entry which is preliminary data.</text>
</comment>
<dbReference type="InterPro" id="IPR055166">
    <property type="entry name" value="Transc_reg_Sar_Rot_HTH"/>
</dbReference>
<dbReference type="PANTHER" id="PTHR33164:SF99">
    <property type="entry name" value="MARR FAMILY REGULATORY PROTEIN"/>
    <property type="match status" value="1"/>
</dbReference>
<dbReference type="Pfam" id="PF22381">
    <property type="entry name" value="Staph_reg_Sar_Rot"/>
    <property type="match status" value="1"/>
</dbReference>
<dbReference type="SUPFAM" id="SSF46785">
    <property type="entry name" value="Winged helix' DNA-binding domain"/>
    <property type="match status" value="1"/>
</dbReference>
<dbReference type="AlphaFoldDB" id="A0A371BB19"/>
<feature type="domain" description="HTH marR-type" evidence="5">
    <location>
        <begin position="25"/>
        <end position="159"/>
    </location>
</feature>
<evidence type="ECO:0000256" key="3">
    <source>
        <dbReference type="ARBA" id="ARBA00023163"/>
    </source>
</evidence>
<dbReference type="GO" id="GO:0003677">
    <property type="term" value="F:DNA binding"/>
    <property type="evidence" value="ECO:0007669"/>
    <property type="project" value="UniProtKB-KW"/>
</dbReference>
<evidence type="ECO:0000259" key="5">
    <source>
        <dbReference type="PROSITE" id="PS50995"/>
    </source>
</evidence>
<evidence type="ECO:0000256" key="4">
    <source>
        <dbReference type="SAM" id="MobiDB-lite"/>
    </source>
</evidence>
<dbReference type="GO" id="GO:0003700">
    <property type="term" value="F:DNA-binding transcription factor activity"/>
    <property type="evidence" value="ECO:0007669"/>
    <property type="project" value="InterPro"/>
</dbReference>
<dbReference type="RefSeq" id="WP_115516723.1">
    <property type="nucleotide sequence ID" value="NZ_QRGO01000001.1"/>
</dbReference>
<keyword evidence="3" id="KW-0804">Transcription</keyword>
<organism evidence="6 7">
    <name type="scientific">Undibacter mobilis</name>
    <dbReference type="NCBI Taxonomy" id="2292256"/>
    <lineage>
        <taxon>Bacteria</taxon>
        <taxon>Pseudomonadati</taxon>
        <taxon>Pseudomonadota</taxon>
        <taxon>Alphaproteobacteria</taxon>
        <taxon>Hyphomicrobiales</taxon>
        <taxon>Nitrobacteraceae</taxon>
        <taxon>Undibacter</taxon>
    </lineage>
</organism>
<name>A0A371BB19_9BRAD</name>
<dbReference type="InterPro" id="IPR039422">
    <property type="entry name" value="MarR/SlyA-like"/>
</dbReference>